<dbReference type="OrthoDB" id="9798693at2"/>
<dbReference type="InterPro" id="IPR014567">
    <property type="entry name" value="UCP031900"/>
</dbReference>
<evidence type="ECO:0000259" key="2">
    <source>
        <dbReference type="Pfam" id="PF13449"/>
    </source>
</evidence>
<accession>A0A4U7MVN9</accession>
<dbReference type="InterPro" id="IPR027372">
    <property type="entry name" value="Phytase-like_dom"/>
</dbReference>
<dbReference type="AlphaFoldDB" id="A0A4U7MVN9"/>
<organism evidence="3 4">
    <name type="scientific">Shimia litoralis</name>
    <dbReference type="NCBI Taxonomy" id="420403"/>
    <lineage>
        <taxon>Bacteria</taxon>
        <taxon>Pseudomonadati</taxon>
        <taxon>Pseudomonadota</taxon>
        <taxon>Alphaproteobacteria</taxon>
        <taxon>Rhodobacterales</taxon>
        <taxon>Roseobacteraceae</taxon>
    </lineage>
</organism>
<evidence type="ECO:0000313" key="3">
    <source>
        <dbReference type="EMBL" id="TKZ17210.1"/>
    </source>
</evidence>
<evidence type="ECO:0000313" key="4">
    <source>
        <dbReference type="Proteomes" id="UP000306575"/>
    </source>
</evidence>
<dbReference type="SUPFAM" id="SSF63829">
    <property type="entry name" value="Calcium-dependent phosphotriesterase"/>
    <property type="match status" value="1"/>
</dbReference>
<dbReference type="RefSeq" id="WP_138017177.1">
    <property type="nucleotide sequence ID" value="NZ_SULI01000025.1"/>
</dbReference>
<proteinExistence type="predicted"/>
<dbReference type="PIRSF" id="PIRSF031900">
    <property type="entry name" value="UCP031900"/>
    <property type="match status" value="1"/>
</dbReference>
<protein>
    <submittedName>
        <fullName evidence="3">Esterase-like activity of phytase family protein</fullName>
    </submittedName>
</protein>
<keyword evidence="1" id="KW-0732">Signal</keyword>
<reference evidence="3 4" key="1">
    <citation type="submission" date="2019-04" db="EMBL/GenBank/DDBJ databases">
        <title>Genome sequence of Pelagicola litoralis CL-ES2.</title>
        <authorList>
            <person name="Cao J."/>
        </authorList>
    </citation>
    <scope>NUCLEOTIDE SEQUENCE [LARGE SCALE GENOMIC DNA]</scope>
    <source>
        <strain evidence="3 4">CL-ES2</strain>
    </source>
</reference>
<feature type="chain" id="PRO_5020753353" evidence="1">
    <location>
        <begin position="24"/>
        <end position="298"/>
    </location>
</feature>
<sequence>MRKRFTVAIAIIFLGISWQTVGAGQDDRAQLVSVTRWTVPEMWFGGFSGIEISEDGTDIVVMSDRSHFGRARLRRSAGEIVDVELIDQERMLDVWGRPPKGLLRDAEGLAQIGVGPYYVSFEGQGRLEAFEQPGGKGKSIKAGRVFEKMKPNGGMEALALDGQGRLYTLAEEPVGDPKVAQVFRFDGRKWSTPFHISRSDVFKPVGADFGPDGRFYLLERGFNGIAFRSRVRRFTIGPDGFTDETVLFTTISGMHDNLEGLTVWKDSNGLIRLTMISDDNFRFVQRTEVVEYVVPKSP</sequence>
<dbReference type="EMBL" id="SULI01000025">
    <property type="protein sequence ID" value="TKZ17210.1"/>
    <property type="molecule type" value="Genomic_DNA"/>
</dbReference>
<name>A0A4U7MVN9_9RHOB</name>
<feature type="signal peptide" evidence="1">
    <location>
        <begin position="1"/>
        <end position="23"/>
    </location>
</feature>
<dbReference type="Pfam" id="PF13449">
    <property type="entry name" value="Phytase-like"/>
    <property type="match status" value="1"/>
</dbReference>
<dbReference type="Proteomes" id="UP000306575">
    <property type="component" value="Unassembled WGS sequence"/>
</dbReference>
<gene>
    <name evidence="3" type="ORF">FAP39_14880</name>
</gene>
<comment type="caution">
    <text evidence="3">The sequence shown here is derived from an EMBL/GenBank/DDBJ whole genome shotgun (WGS) entry which is preliminary data.</text>
</comment>
<evidence type="ECO:0000256" key="1">
    <source>
        <dbReference type="SAM" id="SignalP"/>
    </source>
</evidence>
<feature type="domain" description="Phytase-like" evidence="2">
    <location>
        <begin position="43"/>
        <end position="281"/>
    </location>
</feature>
<keyword evidence="4" id="KW-1185">Reference proteome</keyword>